<dbReference type="PROSITE" id="PS51257">
    <property type="entry name" value="PROKAR_LIPOPROTEIN"/>
    <property type="match status" value="1"/>
</dbReference>
<dbReference type="RefSeq" id="WP_111336431.1">
    <property type="nucleotide sequence ID" value="NZ_CP030032.1"/>
</dbReference>
<name>A0A2Z4FP10_9DELT</name>
<dbReference type="EMBL" id="CP030032">
    <property type="protein sequence ID" value="AWV90781.1"/>
    <property type="molecule type" value="Genomic_DNA"/>
</dbReference>
<dbReference type="AlphaFoldDB" id="A0A2Z4FP10"/>
<dbReference type="Proteomes" id="UP000249799">
    <property type="component" value="Chromosome"/>
</dbReference>
<dbReference type="KEGG" id="bsed:DN745_16240"/>
<protein>
    <submittedName>
        <fullName evidence="2">Uncharacterized protein</fullName>
    </submittedName>
</protein>
<keyword evidence="3" id="KW-1185">Reference proteome</keyword>
<sequence length="123" mass="13347">MRPLDKAASNRRFLKMRIALVGLSALAFSYGCEADKAGAPAEVKPPSARAEMGAKRFARLNARARGLGTQTAKDVIFLAQEINMLDPRSERAQSAREARELLEKITADPAADSPELPPMIPTQ</sequence>
<evidence type="ECO:0000313" key="3">
    <source>
        <dbReference type="Proteomes" id="UP000249799"/>
    </source>
</evidence>
<reference evidence="2 3" key="1">
    <citation type="submission" date="2018-06" db="EMBL/GenBank/DDBJ databases">
        <title>Lujinxingia sediminis gen. nov. sp. nov., a new facultative anaerobic member of the class Deltaproteobacteria, and proposal of Lujinxingaceae fam. nov.</title>
        <authorList>
            <person name="Guo L.-Y."/>
            <person name="Li C.-M."/>
            <person name="Wang S."/>
            <person name="Du Z.-J."/>
        </authorList>
    </citation>
    <scope>NUCLEOTIDE SEQUENCE [LARGE SCALE GENOMIC DNA]</scope>
    <source>
        <strain evidence="2 3">FA350</strain>
    </source>
</reference>
<proteinExistence type="predicted"/>
<evidence type="ECO:0000256" key="1">
    <source>
        <dbReference type="SAM" id="MobiDB-lite"/>
    </source>
</evidence>
<gene>
    <name evidence="2" type="ORF">DN745_16240</name>
</gene>
<feature type="region of interest" description="Disordered" evidence="1">
    <location>
        <begin position="104"/>
        <end position="123"/>
    </location>
</feature>
<evidence type="ECO:0000313" key="2">
    <source>
        <dbReference type="EMBL" id="AWV90781.1"/>
    </source>
</evidence>
<organism evidence="2 3">
    <name type="scientific">Bradymonas sediminis</name>
    <dbReference type="NCBI Taxonomy" id="1548548"/>
    <lineage>
        <taxon>Bacteria</taxon>
        <taxon>Deltaproteobacteria</taxon>
        <taxon>Bradymonadales</taxon>
        <taxon>Bradymonadaceae</taxon>
        <taxon>Bradymonas</taxon>
    </lineage>
</organism>
<accession>A0A2Z4FP10</accession>